<reference evidence="3" key="1">
    <citation type="submission" date="2022-11" db="EMBL/GenBank/DDBJ databases">
        <title>Chromosome-level genome of Pogonophryne albipinna.</title>
        <authorList>
            <person name="Jo E."/>
        </authorList>
    </citation>
    <scope>NUCLEOTIDE SEQUENCE</scope>
    <source>
        <strain evidence="3">SGF0006</strain>
        <tissue evidence="3">Muscle</tissue>
    </source>
</reference>
<proteinExistence type="predicted"/>
<feature type="compositionally biased region" description="Basic and acidic residues" evidence="1">
    <location>
        <begin position="647"/>
        <end position="671"/>
    </location>
</feature>
<dbReference type="Proteomes" id="UP001219934">
    <property type="component" value="Unassembled WGS sequence"/>
</dbReference>
<dbReference type="GO" id="GO:0043516">
    <property type="term" value="P:regulation of DNA damage response, signal transduction by p53 class mediator"/>
    <property type="evidence" value="ECO:0007669"/>
    <property type="project" value="TreeGrafter"/>
</dbReference>
<organism evidence="3 4">
    <name type="scientific">Pogonophryne albipinna</name>
    <dbReference type="NCBI Taxonomy" id="1090488"/>
    <lineage>
        <taxon>Eukaryota</taxon>
        <taxon>Metazoa</taxon>
        <taxon>Chordata</taxon>
        <taxon>Craniata</taxon>
        <taxon>Vertebrata</taxon>
        <taxon>Euteleostomi</taxon>
        <taxon>Actinopterygii</taxon>
        <taxon>Neopterygii</taxon>
        <taxon>Teleostei</taxon>
        <taxon>Neoteleostei</taxon>
        <taxon>Acanthomorphata</taxon>
        <taxon>Eupercaria</taxon>
        <taxon>Perciformes</taxon>
        <taxon>Notothenioidei</taxon>
        <taxon>Pogonophryne</taxon>
    </lineage>
</organism>
<dbReference type="PANTHER" id="PTHR46167:SF1">
    <property type="entry name" value="N-LYSINE METHYLTRANSFERASE KMT5A"/>
    <property type="match status" value="1"/>
</dbReference>
<dbReference type="GO" id="GO:0006357">
    <property type="term" value="P:regulation of transcription by RNA polymerase II"/>
    <property type="evidence" value="ECO:0007669"/>
    <property type="project" value="TreeGrafter"/>
</dbReference>
<evidence type="ECO:0000259" key="2">
    <source>
        <dbReference type="PROSITE" id="PS50280"/>
    </source>
</evidence>
<gene>
    <name evidence="3" type="ORF">JOQ06_018899</name>
</gene>
<dbReference type="SUPFAM" id="SSF82199">
    <property type="entry name" value="SET domain"/>
    <property type="match status" value="1"/>
</dbReference>
<evidence type="ECO:0000313" key="4">
    <source>
        <dbReference type="Proteomes" id="UP001219934"/>
    </source>
</evidence>
<accession>A0AAD6FDJ6</accession>
<feature type="region of interest" description="Disordered" evidence="1">
    <location>
        <begin position="222"/>
        <end position="797"/>
    </location>
</feature>
<feature type="compositionally biased region" description="Basic and acidic residues" evidence="1">
    <location>
        <begin position="475"/>
        <end position="499"/>
    </location>
</feature>
<feature type="domain" description="SET" evidence="2">
    <location>
        <begin position="34"/>
        <end position="155"/>
    </location>
</feature>
<feature type="compositionally biased region" description="Pro residues" evidence="1">
    <location>
        <begin position="764"/>
        <end position="778"/>
    </location>
</feature>
<dbReference type="GO" id="GO:0005700">
    <property type="term" value="C:polytene chromosome"/>
    <property type="evidence" value="ECO:0007669"/>
    <property type="project" value="TreeGrafter"/>
</dbReference>
<dbReference type="Pfam" id="PF00856">
    <property type="entry name" value="SET"/>
    <property type="match status" value="1"/>
</dbReference>
<dbReference type="EMBL" id="JAPTMU010000016">
    <property type="protein sequence ID" value="KAJ4929878.1"/>
    <property type="molecule type" value="Genomic_DNA"/>
</dbReference>
<feature type="compositionally biased region" description="Polar residues" evidence="1">
    <location>
        <begin position="464"/>
        <end position="474"/>
    </location>
</feature>
<protein>
    <recommendedName>
        <fullName evidence="2">SET domain-containing protein</fullName>
    </recommendedName>
</protein>
<dbReference type="PANTHER" id="PTHR46167">
    <property type="entry name" value="N-LYSINE METHYLTRANSFERASE KMT5A"/>
    <property type="match status" value="1"/>
</dbReference>
<dbReference type="GO" id="GO:0005634">
    <property type="term" value="C:nucleus"/>
    <property type="evidence" value="ECO:0007669"/>
    <property type="project" value="TreeGrafter"/>
</dbReference>
<feature type="compositionally biased region" description="Basic and acidic residues" evidence="1">
    <location>
        <begin position="725"/>
        <end position="757"/>
    </location>
</feature>
<dbReference type="GO" id="GO:0042799">
    <property type="term" value="F:histone H4K20 methyltransferase activity"/>
    <property type="evidence" value="ECO:0007669"/>
    <property type="project" value="TreeGrafter"/>
</dbReference>
<keyword evidence="4" id="KW-1185">Reference proteome</keyword>
<feature type="compositionally biased region" description="Polar residues" evidence="1">
    <location>
        <begin position="611"/>
        <end position="620"/>
    </location>
</feature>
<feature type="compositionally biased region" description="Basic and acidic residues" evidence="1">
    <location>
        <begin position="397"/>
        <end position="418"/>
    </location>
</feature>
<dbReference type="Gene3D" id="2.170.270.10">
    <property type="entry name" value="SET domain"/>
    <property type="match status" value="1"/>
</dbReference>
<dbReference type="PROSITE" id="PS50280">
    <property type="entry name" value="SET"/>
    <property type="match status" value="1"/>
</dbReference>
<feature type="compositionally biased region" description="Low complexity" evidence="1">
    <location>
        <begin position="336"/>
        <end position="350"/>
    </location>
</feature>
<dbReference type="AlphaFoldDB" id="A0AAD6FDJ6"/>
<evidence type="ECO:0000313" key="3">
    <source>
        <dbReference type="EMBL" id="KAJ4929878.1"/>
    </source>
</evidence>
<comment type="caution">
    <text evidence="3">The sequence shown here is derived from an EMBL/GenBank/DDBJ whole genome shotgun (WGS) entry which is preliminary data.</text>
</comment>
<dbReference type="InterPro" id="IPR001214">
    <property type="entry name" value="SET_dom"/>
</dbReference>
<dbReference type="SMART" id="SM00317">
    <property type="entry name" value="SET"/>
    <property type="match status" value="1"/>
</dbReference>
<dbReference type="InterPro" id="IPR051760">
    <property type="entry name" value="KMT5A"/>
</dbReference>
<evidence type="ECO:0000256" key="1">
    <source>
        <dbReference type="SAM" id="MobiDB-lite"/>
    </source>
</evidence>
<feature type="compositionally biased region" description="Basic and acidic residues" evidence="1">
    <location>
        <begin position="694"/>
        <end position="714"/>
    </location>
</feature>
<dbReference type="InterPro" id="IPR046341">
    <property type="entry name" value="SET_dom_sf"/>
</dbReference>
<sequence>MNPLLDMASARPRRAKIKPREEAAHFSSLCKDKDGFDVKFINSFKGRGVFSCRPFQNGDFLIEYRGEVITKSERENRQKVYHNALKIFMFDFRLNGQELCVDAAKEDNSLGRLVNDDHVNPNCKMKLIKVDGKPHLCLFALKDISPGEEIAYDYSDSDWPWRCKYPLRVRRWRFSLTRTHISEGRSDEEEQLNCVAEARIVHLIHGLSLIISSLPKMVRPHFGPPRLKPSRPYGDGHGIGTSEGNYNPNSKSRRDVQPYQAKAPFHWKDSRGRGRPPVVRRVPLMGEQREPRFNNWRSQNQDSFQSYPPKMDQHHGQRRPSPSRPNRSPHAQHQTSRSPSQGSPSQRGPPFHGHPSGHRSPSPRHFRNHPADRRPGSAFAHQGSFRGHRRQAGFQHQEQRNRDPRGNFNPRERPHEHSGPGMKRWNEPGAFSHPHNGEHAPSGSQRNPREMHRRGPCPERYRSETATPAGWSSEQDSRRQRGPVERQGSRSHSRERAQETPHPPPFRSPSWKGGPSSSYHRNPQERQVAGPRKRGIEDISMPSEDPALEHGHPKHPRRERPQLLSIPRPFGGRPLSLRNRSFLVKSRQVKAESLMRLRIPPSVKPRPRLGDSSSQENFNSVLAIRKKRFQSNETLEQRRGKPQQSPPREDSDASKSSRDSDTEKEQVESRRPLNTHRSSPIEKRDLVVLSHWDSSSKDGSPTKDRSPKKERSPDQDSSPNSRASKSNDSRSSPEDRRRGFVDKRPFRPFHMMHDSHRSGRPFRRPGPGPRQGPGPGPMQRPRFTGGRGRGGPEMSGHFRRPLMESLVTRPFPNQRPVFRKSYSIMSKYRTMRVMRQRAPYNRGPNQRW</sequence>
<name>A0AAD6FDJ6_9TELE</name>
<feature type="compositionally biased region" description="Polar residues" evidence="1">
    <location>
        <begin position="295"/>
        <end position="306"/>
    </location>
</feature>
<feature type="compositionally biased region" description="Basic residues" evidence="1">
    <location>
        <begin position="355"/>
        <end position="368"/>
    </location>
</feature>